<dbReference type="RefSeq" id="WP_041886792.1">
    <property type="nucleotide sequence ID" value="NZ_CP157278.1"/>
</dbReference>
<feature type="chain" id="PRO_5002210290" evidence="1">
    <location>
        <begin position="23"/>
        <end position="150"/>
    </location>
</feature>
<comment type="caution">
    <text evidence="2">The sequence shown here is derived from an EMBL/GenBank/DDBJ whole genome shotgun (WGS) entry which is preliminary data.</text>
</comment>
<evidence type="ECO:0000313" key="3">
    <source>
        <dbReference type="Proteomes" id="UP000032049"/>
    </source>
</evidence>
<dbReference type="EMBL" id="JXRA01000139">
    <property type="protein sequence ID" value="KIO74754.1"/>
    <property type="molecule type" value="Genomic_DNA"/>
</dbReference>
<gene>
    <name evidence="2" type="ORF">TH53_24645</name>
</gene>
<name>A0A0D0FQM3_9SPHI</name>
<keyword evidence="3" id="KW-1185">Reference proteome</keyword>
<dbReference type="Proteomes" id="UP000032049">
    <property type="component" value="Unassembled WGS sequence"/>
</dbReference>
<reference evidence="2 3" key="1">
    <citation type="submission" date="2015-01" db="EMBL/GenBank/DDBJ databases">
        <title>Draft genome sequence of Pedobacter sp. NL19 isolated from sludge of an effluent treatment pond in an abandoned uranium mine.</title>
        <authorList>
            <person name="Santos T."/>
            <person name="Caetano T."/>
            <person name="Covas C."/>
            <person name="Cruz A."/>
            <person name="Mendo S."/>
        </authorList>
    </citation>
    <scope>NUCLEOTIDE SEQUENCE [LARGE SCALE GENOMIC DNA]</scope>
    <source>
        <strain evidence="2 3">NL19</strain>
    </source>
</reference>
<accession>A0A0D0FQM3</accession>
<dbReference type="AlphaFoldDB" id="A0A0D0FQM3"/>
<proteinExistence type="predicted"/>
<evidence type="ECO:0000313" key="2">
    <source>
        <dbReference type="EMBL" id="KIO74754.1"/>
    </source>
</evidence>
<protein>
    <submittedName>
        <fullName evidence="2">Uncharacterized protein</fullName>
    </submittedName>
</protein>
<sequence length="150" mass="16415">MKKFKFSMLLFVAAFLSLPAFSQVSMKISKPLSERDKQELQQALKSFDANSYMVDVKTEKGVLKSGNARGLASVKQGTTVRPDLAGKAASTNTNINIFKNAAASTNTNINIFKSSAASTNTNINIFKNGKFTDAQLTQLDKVHQILSKYE</sequence>
<evidence type="ECO:0000256" key="1">
    <source>
        <dbReference type="SAM" id="SignalP"/>
    </source>
</evidence>
<keyword evidence="1" id="KW-0732">Signal</keyword>
<dbReference type="OrthoDB" id="9849115at2"/>
<organism evidence="2 3">
    <name type="scientific">Pedobacter lusitanus</name>
    <dbReference type="NCBI Taxonomy" id="1503925"/>
    <lineage>
        <taxon>Bacteria</taxon>
        <taxon>Pseudomonadati</taxon>
        <taxon>Bacteroidota</taxon>
        <taxon>Sphingobacteriia</taxon>
        <taxon>Sphingobacteriales</taxon>
        <taxon>Sphingobacteriaceae</taxon>
        <taxon>Pedobacter</taxon>
    </lineage>
</organism>
<feature type="signal peptide" evidence="1">
    <location>
        <begin position="1"/>
        <end position="22"/>
    </location>
</feature>